<feature type="domain" description="Thiamine pyrophosphate enzyme central" evidence="4">
    <location>
        <begin position="213"/>
        <end position="349"/>
    </location>
</feature>
<dbReference type="EMBL" id="JBHTGP010000003">
    <property type="protein sequence ID" value="MFD0683466.1"/>
    <property type="molecule type" value="Genomic_DNA"/>
</dbReference>
<gene>
    <name evidence="7" type="ORF">ACFQZM_03060</name>
</gene>
<dbReference type="InterPro" id="IPR045229">
    <property type="entry name" value="TPP_enz"/>
</dbReference>
<dbReference type="InterPro" id="IPR029035">
    <property type="entry name" value="DHS-like_NAD/FAD-binding_dom"/>
</dbReference>
<keyword evidence="8" id="KW-1185">Reference proteome</keyword>
<comment type="caution">
    <text evidence="7">The sequence shown here is derived from an EMBL/GenBank/DDBJ whole genome shotgun (WGS) entry which is preliminary data.</text>
</comment>
<evidence type="ECO:0000256" key="2">
    <source>
        <dbReference type="ARBA" id="ARBA00023052"/>
    </source>
</evidence>
<evidence type="ECO:0000259" key="5">
    <source>
        <dbReference type="Pfam" id="PF02775"/>
    </source>
</evidence>
<dbReference type="RefSeq" id="WP_378322238.1">
    <property type="nucleotide sequence ID" value="NZ_JBHTGP010000003.1"/>
</dbReference>
<accession>A0ABW2XAH9</accession>
<dbReference type="Proteomes" id="UP001597063">
    <property type="component" value="Unassembled WGS sequence"/>
</dbReference>
<name>A0ABW2XAH9_9ACTN</name>
<protein>
    <submittedName>
        <fullName evidence="7">Thiamine pyrophosphate-binding protein</fullName>
    </submittedName>
</protein>
<feature type="domain" description="Thiamine pyrophosphate enzyme TPP-binding" evidence="5">
    <location>
        <begin position="431"/>
        <end position="575"/>
    </location>
</feature>
<comment type="similarity">
    <text evidence="1 3">Belongs to the TPP enzyme family.</text>
</comment>
<dbReference type="SUPFAM" id="SSF52467">
    <property type="entry name" value="DHS-like NAD/FAD-binding domain"/>
    <property type="match status" value="1"/>
</dbReference>
<proteinExistence type="inferred from homology"/>
<dbReference type="Pfam" id="PF02776">
    <property type="entry name" value="TPP_enzyme_N"/>
    <property type="match status" value="1"/>
</dbReference>
<dbReference type="Gene3D" id="3.40.50.1220">
    <property type="entry name" value="TPP-binding domain"/>
    <property type="match status" value="1"/>
</dbReference>
<dbReference type="PANTHER" id="PTHR18968:SF13">
    <property type="entry name" value="ACETOLACTATE SYNTHASE CATALYTIC SUBUNIT, MITOCHONDRIAL"/>
    <property type="match status" value="1"/>
</dbReference>
<evidence type="ECO:0000259" key="6">
    <source>
        <dbReference type="Pfam" id="PF02776"/>
    </source>
</evidence>
<evidence type="ECO:0000256" key="1">
    <source>
        <dbReference type="ARBA" id="ARBA00007812"/>
    </source>
</evidence>
<dbReference type="CDD" id="cd02002">
    <property type="entry name" value="TPP_BFDC"/>
    <property type="match status" value="1"/>
</dbReference>
<dbReference type="SUPFAM" id="SSF52518">
    <property type="entry name" value="Thiamin diphosphate-binding fold (THDP-binding)"/>
    <property type="match status" value="2"/>
</dbReference>
<dbReference type="InterPro" id="IPR029061">
    <property type="entry name" value="THDP-binding"/>
</dbReference>
<sequence length="598" mass="62340">MTAGSGPAAADLASGSAATGNAAAAVTGHRRLLEQLRADGVRHLFGNPGSTEEGLLDEIARFADVEYVLGLQEAAVVCTADGYAQAAGRPSVVLLHSGVGLGNAVGSLCHARQRGTPMVVLAGEAGVAYEPLEAHMAADLVAIARPVTKYATRAVHPGSLLRQFRRCLKVAATPPRGPVLLALPQDVLDQPNGEPVVPTVVPDTRAVPEPGLVREAARLLAGASSPLIVAGDGVAAGGAVAELAELAEAWGAQVRFGMASELLLPWTHPLSGGLMGHMFGEDSAAAVADADAVLICGTYVFPDVFPLLTSPFREDARIVHVDLDPYAIAKNHPVTLGLVADPRPTLRALTAALREETGDAGAAAAARRAERIGAEAHRKREAALEADRADRDQMPLRMAAVAERLAGLLPDDAILFDEALTNSPDLTRWLPPERPGAFFQTPGGTLGVGIPGAVGAKLAHPDRTVVGCTGDGGAMFTFQALWTAAHHGIGVKLIVCHNAGYRLLKENLVEYREALGDPEPAGEFPWFFDVGEPRIDFAALAESLGVPAARITEPAEIEPVLRTMLGQDGPFLVEVWLERAVTGAAAEGGRCPLEVKQS</sequence>
<evidence type="ECO:0000256" key="3">
    <source>
        <dbReference type="RuleBase" id="RU362132"/>
    </source>
</evidence>
<dbReference type="Gene3D" id="3.40.50.970">
    <property type="match status" value="2"/>
</dbReference>
<dbReference type="InterPro" id="IPR012001">
    <property type="entry name" value="Thiamin_PyroP_enz_TPP-bd_dom"/>
</dbReference>
<evidence type="ECO:0000313" key="8">
    <source>
        <dbReference type="Proteomes" id="UP001597063"/>
    </source>
</evidence>
<feature type="domain" description="Thiamine pyrophosphate enzyme N-terminal TPP-binding" evidence="6">
    <location>
        <begin position="27"/>
        <end position="131"/>
    </location>
</feature>
<evidence type="ECO:0000313" key="7">
    <source>
        <dbReference type="EMBL" id="MFD0683466.1"/>
    </source>
</evidence>
<dbReference type="InterPro" id="IPR011766">
    <property type="entry name" value="TPP_enzyme_TPP-bd"/>
</dbReference>
<dbReference type="InterPro" id="IPR012000">
    <property type="entry name" value="Thiamin_PyroP_enz_cen_dom"/>
</dbReference>
<dbReference type="CDD" id="cd07035">
    <property type="entry name" value="TPP_PYR_POX_like"/>
    <property type="match status" value="1"/>
</dbReference>
<dbReference type="Pfam" id="PF00205">
    <property type="entry name" value="TPP_enzyme_M"/>
    <property type="match status" value="1"/>
</dbReference>
<reference evidence="8" key="1">
    <citation type="journal article" date="2019" name="Int. J. Syst. Evol. Microbiol.">
        <title>The Global Catalogue of Microorganisms (GCM) 10K type strain sequencing project: providing services to taxonomists for standard genome sequencing and annotation.</title>
        <authorList>
            <consortium name="The Broad Institute Genomics Platform"/>
            <consortium name="The Broad Institute Genome Sequencing Center for Infectious Disease"/>
            <person name="Wu L."/>
            <person name="Ma J."/>
        </authorList>
    </citation>
    <scope>NUCLEOTIDE SEQUENCE [LARGE SCALE GENOMIC DNA]</scope>
    <source>
        <strain evidence="8">JCM 9371</strain>
    </source>
</reference>
<dbReference type="Pfam" id="PF02775">
    <property type="entry name" value="TPP_enzyme_C"/>
    <property type="match status" value="1"/>
</dbReference>
<dbReference type="PANTHER" id="PTHR18968">
    <property type="entry name" value="THIAMINE PYROPHOSPHATE ENZYMES"/>
    <property type="match status" value="1"/>
</dbReference>
<evidence type="ECO:0000259" key="4">
    <source>
        <dbReference type="Pfam" id="PF00205"/>
    </source>
</evidence>
<organism evidence="7 8">
    <name type="scientific">Actinomadura fibrosa</name>
    <dbReference type="NCBI Taxonomy" id="111802"/>
    <lineage>
        <taxon>Bacteria</taxon>
        <taxon>Bacillati</taxon>
        <taxon>Actinomycetota</taxon>
        <taxon>Actinomycetes</taxon>
        <taxon>Streptosporangiales</taxon>
        <taxon>Thermomonosporaceae</taxon>
        <taxon>Actinomadura</taxon>
    </lineage>
</organism>
<keyword evidence="2 3" id="KW-0786">Thiamine pyrophosphate</keyword>